<dbReference type="EC" id="2.4.-.-" evidence="2"/>
<proteinExistence type="predicted"/>
<keyword evidence="2" id="KW-0328">Glycosyltransferase</keyword>
<comment type="caution">
    <text evidence="2">The sequence shown here is derived from an EMBL/GenBank/DDBJ whole genome shotgun (WGS) entry which is preliminary data.</text>
</comment>
<dbReference type="RefSeq" id="WP_265985334.1">
    <property type="nucleotide sequence ID" value="NZ_JAPHAV010000006.1"/>
</dbReference>
<evidence type="ECO:0000256" key="1">
    <source>
        <dbReference type="SAM" id="Phobius"/>
    </source>
</evidence>
<reference evidence="2 3" key="1">
    <citation type="submission" date="2022-11" db="EMBL/GenBank/DDBJ databases">
        <title>Brucella sp. YY2X, whole genome shotgun sequencing project.</title>
        <authorList>
            <person name="Yang Y."/>
        </authorList>
    </citation>
    <scope>NUCLEOTIDE SEQUENCE [LARGE SCALE GENOMIC DNA]</scope>
    <source>
        <strain evidence="2 3">YY2X</strain>
    </source>
</reference>
<keyword evidence="1" id="KW-0812">Transmembrane</keyword>
<feature type="transmembrane region" description="Helical" evidence="1">
    <location>
        <begin position="137"/>
        <end position="157"/>
    </location>
</feature>
<organism evidence="2 3">
    <name type="scientific">Ochrobactrum chromiisoli</name>
    <dbReference type="NCBI Taxonomy" id="2993941"/>
    <lineage>
        <taxon>Bacteria</taxon>
        <taxon>Pseudomonadati</taxon>
        <taxon>Pseudomonadota</taxon>
        <taxon>Alphaproteobacteria</taxon>
        <taxon>Hyphomicrobiales</taxon>
        <taxon>Brucellaceae</taxon>
        <taxon>Brucella/Ochrobactrum group</taxon>
        <taxon>Ochrobactrum</taxon>
    </lineage>
</organism>
<keyword evidence="1" id="KW-1133">Transmembrane helix</keyword>
<gene>
    <name evidence="2" type="ORF">OPR82_13170</name>
</gene>
<evidence type="ECO:0000313" key="3">
    <source>
        <dbReference type="Proteomes" id="UP001301216"/>
    </source>
</evidence>
<protein>
    <submittedName>
        <fullName evidence="2">Glycosyltransferase family 39 protein</fullName>
        <ecNumber evidence="2">2.4.-.-</ecNumber>
    </submittedName>
</protein>
<feature type="transmembrane region" description="Helical" evidence="1">
    <location>
        <begin position="357"/>
        <end position="376"/>
    </location>
</feature>
<feature type="transmembrane region" description="Helical" evidence="1">
    <location>
        <begin position="21"/>
        <end position="40"/>
    </location>
</feature>
<feature type="transmembrane region" description="Helical" evidence="1">
    <location>
        <begin position="209"/>
        <end position="229"/>
    </location>
</feature>
<sequence>MTTLKATTAHTANKSLFGLPLAVVFVLCYFAFQAILVTLVSNGAGLDDAEQLANIGYLDWGYGGSQPPLYTWITNIAASVLGTSMLTLQIVKFSMLASLFLSVFGGMRLLGFSRMVASASMLGLFLIPQIGWESQRALTHSIAGTAGCGWAFLAFAWHMRDRHAVSAAALGIAMAAAILGKFNASLFVIMLIVTGLSVADYRKVLLSRLSFITITAFAICFTPTANWMLAHKSSVIARSEKLQIGASGSLIFDRLNGVGSFIEAAFLFAVVVLAIAGIISLVHRSKRTAPSRPFTNGEAFMRRLLVVGMLIVLVGVVVAGVSNIKDRWLQPVLFLTPAVMACLFEQYRRNTRALTEFAAISIALSLVVPPVLGYYLTYGSSTPPYGQLDYQSLYQEIRKDGDFKTILTDNAQIGGNFRLFDPSIEVIHPETPYGASRASKPVLVMWFGDTAPNARVSTLMREANIMAPDTGIKTANIIYLTRPDQHMTVSYFLQK</sequence>
<dbReference type="GO" id="GO:0016757">
    <property type="term" value="F:glycosyltransferase activity"/>
    <property type="evidence" value="ECO:0007669"/>
    <property type="project" value="UniProtKB-KW"/>
</dbReference>
<feature type="transmembrane region" description="Helical" evidence="1">
    <location>
        <begin position="328"/>
        <end position="345"/>
    </location>
</feature>
<name>A0ABT3QQ19_9HYPH</name>
<dbReference type="EMBL" id="JAPHAV010000006">
    <property type="protein sequence ID" value="MCX2697709.1"/>
    <property type="molecule type" value="Genomic_DNA"/>
</dbReference>
<keyword evidence="2" id="KW-0808">Transferase</keyword>
<keyword evidence="3" id="KW-1185">Reference proteome</keyword>
<dbReference type="Proteomes" id="UP001301216">
    <property type="component" value="Unassembled WGS sequence"/>
</dbReference>
<feature type="transmembrane region" description="Helical" evidence="1">
    <location>
        <begin position="304"/>
        <end position="322"/>
    </location>
</feature>
<keyword evidence="1" id="KW-0472">Membrane</keyword>
<feature type="transmembrane region" description="Helical" evidence="1">
    <location>
        <begin position="264"/>
        <end position="283"/>
    </location>
</feature>
<accession>A0ABT3QQ19</accession>
<evidence type="ECO:0000313" key="2">
    <source>
        <dbReference type="EMBL" id="MCX2697709.1"/>
    </source>
</evidence>